<keyword evidence="2" id="KW-1185">Reference proteome</keyword>
<dbReference type="SUPFAM" id="SSF53254">
    <property type="entry name" value="Phosphoglycerate mutase-like"/>
    <property type="match status" value="1"/>
</dbReference>
<dbReference type="EMBL" id="JAZHFV010000001">
    <property type="protein sequence ID" value="MEX4006026.1"/>
    <property type="molecule type" value="Genomic_DNA"/>
</dbReference>
<proteinExistence type="predicted"/>
<dbReference type="InterPro" id="IPR013078">
    <property type="entry name" value="His_Pase_superF_clade-1"/>
</dbReference>
<name>A0ABV3WNY6_9HYPH</name>
<accession>A0ABV3WNY6</accession>
<comment type="caution">
    <text evidence="1">The sequence shown here is derived from an EMBL/GenBank/DDBJ whole genome shotgun (WGS) entry which is preliminary data.</text>
</comment>
<organism evidence="1 2">
    <name type="scientific">Neoaquamicrobium sediminum</name>
    <dbReference type="NCBI Taxonomy" id="1849104"/>
    <lineage>
        <taxon>Bacteria</taxon>
        <taxon>Pseudomonadati</taxon>
        <taxon>Pseudomonadota</taxon>
        <taxon>Alphaproteobacteria</taxon>
        <taxon>Hyphomicrobiales</taxon>
        <taxon>Phyllobacteriaceae</taxon>
        <taxon>Neoaquamicrobium</taxon>
    </lineage>
</organism>
<gene>
    <name evidence="1" type="ORF">V1479_01845</name>
</gene>
<dbReference type="RefSeq" id="WP_368801406.1">
    <property type="nucleotide sequence ID" value="NZ_JAZHFV010000001.1"/>
</dbReference>
<evidence type="ECO:0000313" key="1">
    <source>
        <dbReference type="EMBL" id="MEX4006026.1"/>
    </source>
</evidence>
<dbReference type="Pfam" id="PF00300">
    <property type="entry name" value="His_Phos_1"/>
    <property type="match status" value="1"/>
</dbReference>
<dbReference type="Gene3D" id="3.40.50.1240">
    <property type="entry name" value="Phosphoglycerate mutase-like"/>
    <property type="match status" value="1"/>
</dbReference>
<reference evidence="1 2" key="1">
    <citation type="submission" date="2024-01" db="EMBL/GenBank/DDBJ databases">
        <title>New evidence supports the origin of RcGTA from prophage.</title>
        <authorList>
            <person name="Xu Y."/>
            <person name="Liu B."/>
            <person name="Chen F."/>
        </authorList>
    </citation>
    <scope>NUCLEOTIDE SEQUENCE [LARGE SCALE GENOMIC DNA]</scope>
    <source>
        <strain evidence="1 2">CBW1107-2</strain>
    </source>
</reference>
<dbReference type="Proteomes" id="UP001559025">
    <property type="component" value="Unassembled WGS sequence"/>
</dbReference>
<evidence type="ECO:0000313" key="2">
    <source>
        <dbReference type="Proteomes" id="UP001559025"/>
    </source>
</evidence>
<dbReference type="InterPro" id="IPR029033">
    <property type="entry name" value="His_PPase_superfam"/>
</dbReference>
<protein>
    <submittedName>
        <fullName evidence="1">Histidine phosphatase family protein</fullName>
    </submittedName>
</protein>
<sequence length="194" mass="21227">MIGYYLTHPQVEIDSKIPVPLWRLSGVGRSRVEAVLDRPWLRTVKRILSSDETKAVEAAAMIAAHLRVPIEIDPQMGENDRSSIGFLEPLAFEAAANQFFAEPDKSWNGWERAVDAADRIERAVKRALTGHEPTEPVLLVGHGGVGTLLKCRLTGAAIARNRDQPPGGGNIFAFTLADGGLLCDWTPMEDFDGI</sequence>